<name>A0A9X2CJ24_9GAMM</name>
<organism evidence="2 3">
    <name type="scientific">Shewanella gaetbuli</name>
    <dbReference type="NCBI Taxonomy" id="220752"/>
    <lineage>
        <taxon>Bacteria</taxon>
        <taxon>Pseudomonadati</taxon>
        <taxon>Pseudomonadota</taxon>
        <taxon>Gammaproteobacteria</taxon>
        <taxon>Alteromonadales</taxon>
        <taxon>Shewanellaceae</taxon>
        <taxon>Shewanella</taxon>
    </lineage>
</organism>
<accession>A0A9X2CJ24</accession>
<evidence type="ECO:0000313" key="3">
    <source>
        <dbReference type="Proteomes" id="UP001139333"/>
    </source>
</evidence>
<feature type="region of interest" description="Disordered" evidence="1">
    <location>
        <begin position="49"/>
        <end position="70"/>
    </location>
</feature>
<comment type="caution">
    <text evidence="2">The sequence shown here is derived from an EMBL/GenBank/DDBJ whole genome shotgun (WGS) entry which is preliminary data.</text>
</comment>
<protein>
    <submittedName>
        <fullName evidence="2">Uncharacterized protein</fullName>
    </submittedName>
</protein>
<dbReference type="EMBL" id="JAKIKP010000001">
    <property type="protein sequence ID" value="MCL1141586.1"/>
    <property type="molecule type" value="Genomic_DNA"/>
</dbReference>
<dbReference type="AlphaFoldDB" id="A0A9X2CJ24"/>
<sequence>MKNWLNKFLRREPAPVRNKVQVDLHYHTHQFSMDDFKNAKLPPVTDDVALSCDDTPSHSTASSSDANSTK</sequence>
<proteinExistence type="predicted"/>
<dbReference type="RefSeq" id="WP_248994256.1">
    <property type="nucleotide sequence ID" value="NZ_JAKIKP010000001.1"/>
</dbReference>
<dbReference type="Proteomes" id="UP001139333">
    <property type="component" value="Unassembled WGS sequence"/>
</dbReference>
<keyword evidence="3" id="KW-1185">Reference proteome</keyword>
<feature type="compositionally biased region" description="Low complexity" evidence="1">
    <location>
        <begin position="53"/>
        <end position="70"/>
    </location>
</feature>
<evidence type="ECO:0000256" key="1">
    <source>
        <dbReference type="SAM" id="MobiDB-lite"/>
    </source>
</evidence>
<reference evidence="2" key="1">
    <citation type="submission" date="2022-01" db="EMBL/GenBank/DDBJ databases">
        <title>Whole genome-based taxonomy of the Shewanellaceae.</title>
        <authorList>
            <person name="Martin-Rodriguez A.J."/>
        </authorList>
    </citation>
    <scope>NUCLEOTIDE SEQUENCE</scope>
    <source>
        <strain evidence="2">DSM 16422</strain>
    </source>
</reference>
<gene>
    <name evidence="2" type="ORF">L2672_02565</name>
</gene>
<evidence type="ECO:0000313" key="2">
    <source>
        <dbReference type="EMBL" id="MCL1141586.1"/>
    </source>
</evidence>